<evidence type="ECO:0000256" key="1">
    <source>
        <dbReference type="SAM" id="MobiDB-lite"/>
    </source>
</evidence>
<accession>A0ABS7YPZ7</accession>
<gene>
    <name evidence="2" type="ORF">LDJ79_12595</name>
</gene>
<dbReference type="EMBL" id="JAIWIU010000077">
    <property type="protein sequence ID" value="MCA2016956.1"/>
    <property type="molecule type" value="Genomic_DNA"/>
</dbReference>
<name>A0ABS7YPZ7_9VIBR</name>
<protein>
    <submittedName>
        <fullName evidence="2">Type III secretion system HrpP C-terminal domain-containing protein</fullName>
    </submittedName>
</protein>
<dbReference type="CDD" id="cd17468">
    <property type="entry name" value="T3SS_HrpP_C"/>
    <property type="match status" value="1"/>
</dbReference>
<dbReference type="Proteomes" id="UP001199044">
    <property type="component" value="Unassembled WGS sequence"/>
</dbReference>
<feature type="compositionally biased region" description="Polar residues" evidence="1">
    <location>
        <begin position="23"/>
        <end position="37"/>
    </location>
</feature>
<sequence length="158" mass="17542">MSTLAPIKESLPPPKGQEEDTSTWHSSLGTNPNSSPLPQLQDIGLFTSLITNQSQETATTDLGANPTRWLENITLRVTDCLPTQPQDFHCQLLLPNLGEVQLQAQYQASTWQIQLSFRRHQSAQAVRKEHGQLSDHFSRALQAPVVLSIHSLEGEHDA</sequence>
<comment type="caution">
    <text evidence="2">The sequence shown here is derived from an EMBL/GenBank/DDBJ whole genome shotgun (WGS) entry which is preliminary data.</text>
</comment>
<evidence type="ECO:0000313" key="2">
    <source>
        <dbReference type="EMBL" id="MCA2016956.1"/>
    </source>
</evidence>
<dbReference type="InterPro" id="IPR049757">
    <property type="entry name" value="T3SS_HrpP-like_C"/>
</dbReference>
<feature type="region of interest" description="Disordered" evidence="1">
    <location>
        <begin position="1"/>
        <end position="37"/>
    </location>
</feature>
<dbReference type="RefSeq" id="WP_068714642.1">
    <property type="nucleotide sequence ID" value="NZ_AP014635.1"/>
</dbReference>
<proteinExistence type="predicted"/>
<organism evidence="2 3">
    <name type="scientific">Vibrio tritonius</name>
    <dbReference type="NCBI Taxonomy" id="1435069"/>
    <lineage>
        <taxon>Bacteria</taxon>
        <taxon>Pseudomonadati</taxon>
        <taxon>Pseudomonadota</taxon>
        <taxon>Gammaproteobacteria</taxon>
        <taxon>Vibrionales</taxon>
        <taxon>Vibrionaceae</taxon>
        <taxon>Vibrio</taxon>
    </lineage>
</organism>
<evidence type="ECO:0000313" key="3">
    <source>
        <dbReference type="Proteomes" id="UP001199044"/>
    </source>
</evidence>
<keyword evidence="3" id="KW-1185">Reference proteome</keyword>
<reference evidence="3" key="1">
    <citation type="submission" date="2023-07" db="EMBL/GenBank/DDBJ databases">
        <title>Molecular identification of indigenous halophilic bacteria isolated from red sea cost, biodegradation of synthetic dyes and assessment of degraded metabolite toxicity.</title>
        <authorList>
            <person name="Chaieb K."/>
            <person name="Altayb H.N."/>
        </authorList>
    </citation>
    <scope>NUCLEOTIDE SEQUENCE [LARGE SCALE GENOMIC DNA]</scope>
    <source>
        <strain evidence="3">K20</strain>
    </source>
</reference>